<organism evidence="2 3">
    <name type="scientific">Candidatus Sulfuritelmatomonas gaucii</name>
    <dbReference type="NCBI Taxonomy" id="2043161"/>
    <lineage>
        <taxon>Bacteria</taxon>
        <taxon>Pseudomonadati</taxon>
        <taxon>Acidobacteriota</taxon>
        <taxon>Terriglobia</taxon>
        <taxon>Terriglobales</taxon>
        <taxon>Acidobacteriaceae</taxon>
        <taxon>Candidatus Sulfuritelmatomonas</taxon>
    </lineage>
</organism>
<dbReference type="EMBL" id="OKRB01000115">
    <property type="protein sequence ID" value="SPE26846.1"/>
    <property type="molecule type" value="Genomic_DNA"/>
</dbReference>
<dbReference type="AlphaFoldDB" id="A0A2N9LUE0"/>
<evidence type="ECO:0000313" key="3">
    <source>
        <dbReference type="Proteomes" id="UP000239735"/>
    </source>
</evidence>
<evidence type="ECO:0000313" key="2">
    <source>
        <dbReference type="EMBL" id="SPE26846.1"/>
    </source>
</evidence>
<evidence type="ECO:0000256" key="1">
    <source>
        <dbReference type="SAM" id="MobiDB-lite"/>
    </source>
</evidence>
<reference evidence="3" key="1">
    <citation type="submission" date="2018-02" db="EMBL/GenBank/DDBJ databases">
        <authorList>
            <person name="Hausmann B."/>
        </authorList>
    </citation>
    <scope>NUCLEOTIDE SEQUENCE [LARGE SCALE GENOMIC DNA]</scope>
    <source>
        <strain evidence="3">Peat soil MAG SbA5</strain>
    </source>
</reference>
<protein>
    <recommendedName>
        <fullName evidence="4">PilZ domain-containing protein</fullName>
    </recommendedName>
</protein>
<sequence>MHGPVFHRVRQRRGFPERAPAMQSAMNADRYCAYNLTRQRFVASSLEAADGTTSRAEARLLEIGLGEETALWIFPYRKISASSARFPLDLVLLDSDSVVLETVEFFPMNAACAAEAQATSLLVLAADSVARGEIKPGDQLAISSPEEMMLYLQRAQNDSGHLPETARVIPWPKNGAMAEEQPATAKDAPKADGVEPGKPCEGAVTEAAARPPEKEESAIAASESPESAPAEVVTELPVHDEPVVAAFEPSESTRPQIAAEIPDKDEPVAAMGLHSQVALMPALAESPWEDAPAQEPHVVPLEYRPVNAPPILVELPVTNDVPAAPSQRIPWREDETRKNWIMRLLEGEDRDPRSAPRESLPGLVAYFFRGGAPKPDAVRNISMTGLYLVTRERWYMGTVVQMTLTNWNRSIIEPTISLHAQAVRSESDGVAFRFFLEEDRHCDGRVIQLYAPTNGVDRMQVGRFMEDFKATNPSVQ</sequence>
<name>A0A2N9LUE0_9BACT</name>
<accession>A0A2N9LUE0</accession>
<feature type="compositionally biased region" description="Low complexity" evidence="1">
    <location>
        <begin position="218"/>
        <end position="231"/>
    </location>
</feature>
<dbReference type="Proteomes" id="UP000239735">
    <property type="component" value="Unassembled WGS sequence"/>
</dbReference>
<proteinExistence type="predicted"/>
<gene>
    <name evidence="2" type="ORF">SBA5_560012</name>
</gene>
<feature type="region of interest" description="Disordered" evidence="1">
    <location>
        <begin position="178"/>
        <end position="232"/>
    </location>
</feature>
<evidence type="ECO:0008006" key="4">
    <source>
        <dbReference type="Google" id="ProtNLM"/>
    </source>
</evidence>